<evidence type="ECO:0000313" key="3">
    <source>
        <dbReference type="Proteomes" id="UP000023152"/>
    </source>
</evidence>
<dbReference type="AlphaFoldDB" id="X6NXM0"/>
<keyword evidence="3" id="KW-1185">Reference proteome</keyword>
<feature type="region of interest" description="Disordered" evidence="1">
    <location>
        <begin position="170"/>
        <end position="214"/>
    </location>
</feature>
<proteinExistence type="predicted"/>
<organism evidence="2 3">
    <name type="scientific">Reticulomyxa filosa</name>
    <dbReference type="NCBI Taxonomy" id="46433"/>
    <lineage>
        <taxon>Eukaryota</taxon>
        <taxon>Sar</taxon>
        <taxon>Rhizaria</taxon>
        <taxon>Retaria</taxon>
        <taxon>Foraminifera</taxon>
        <taxon>Monothalamids</taxon>
        <taxon>Reticulomyxidae</taxon>
        <taxon>Reticulomyxa</taxon>
    </lineage>
</organism>
<evidence type="ECO:0000313" key="2">
    <source>
        <dbReference type="EMBL" id="ETO31055.1"/>
    </source>
</evidence>
<name>X6NXM0_RETFI</name>
<gene>
    <name evidence="2" type="ORF">RFI_06064</name>
</gene>
<sequence>MSTLSTPNKKKFKDVPKKTGNPILDLWFESQYELENGQVPSLVKDNEVELKNVGRTRAPTTWETLQNTIDQKTSLQKETDTMTADYTDDEDDEDDIEYYKFPLLKYDNNTKPLSPNEIKQTNRGEAIRRKWFKAQAQLAEGVNPSILKKYGNGYRIEDLRKFNKDYQHRSKGSEQYLEITTQLTHPRKSIAADVDVSENEDDEENDEPVSDIEI</sequence>
<dbReference type="Proteomes" id="UP000023152">
    <property type="component" value="Unassembled WGS sequence"/>
</dbReference>
<evidence type="ECO:0000256" key="1">
    <source>
        <dbReference type="SAM" id="MobiDB-lite"/>
    </source>
</evidence>
<protein>
    <submittedName>
        <fullName evidence="2">Uncharacterized protein</fullName>
    </submittedName>
</protein>
<comment type="caution">
    <text evidence="2">The sequence shown here is derived from an EMBL/GenBank/DDBJ whole genome shotgun (WGS) entry which is preliminary data.</text>
</comment>
<dbReference type="EMBL" id="ASPP01005157">
    <property type="protein sequence ID" value="ETO31055.1"/>
    <property type="molecule type" value="Genomic_DNA"/>
</dbReference>
<reference evidence="2 3" key="1">
    <citation type="journal article" date="2013" name="Curr. Biol.">
        <title>The Genome of the Foraminiferan Reticulomyxa filosa.</title>
        <authorList>
            <person name="Glockner G."/>
            <person name="Hulsmann N."/>
            <person name="Schleicher M."/>
            <person name="Noegel A.A."/>
            <person name="Eichinger L."/>
            <person name="Gallinger C."/>
            <person name="Pawlowski J."/>
            <person name="Sierra R."/>
            <person name="Euteneuer U."/>
            <person name="Pillet L."/>
            <person name="Moustafa A."/>
            <person name="Platzer M."/>
            <person name="Groth M."/>
            <person name="Szafranski K."/>
            <person name="Schliwa M."/>
        </authorList>
    </citation>
    <scope>NUCLEOTIDE SEQUENCE [LARGE SCALE GENOMIC DNA]</scope>
</reference>
<feature type="compositionally biased region" description="Acidic residues" evidence="1">
    <location>
        <begin position="195"/>
        <end position="214"/>
    </location>
</feature>
<accession>X6NXM0</accession>